<gene>
    <name evidence="4" type="ORF">GGR91_002111</name>
</gene>
<evidence type="ECO:0000256" key="2">
    <source>
        <dbReference type="SAM" id="Phobius"/>
    </source>
</evidence>
<dbReference type="CDD" id="cd07381">
    <property type="entry name" value="MPP_CapA"/>
    <property type="match status" value="1"/>
</dbReference>
<reference evidence="4 5" key="1">
    <citation type="submission" date="2020-08" db="EMBL/GenBank/DDBJ databases">
        <title>Genomic Encyclopedia of Type Strains, Phase IV (KMG-IV): sequencing the most valuable type-strain genomes for metagenomic binning, comparative biology and taxonomic classification.</title>
        <authorList>
            <person name="Goeker M."/>
        </authorList>
    </citation>
    <scope>NUCLEOTIDE SEQUENCE [LARGE SCALE GENOMIC DNA]</scope>
    <source>
        <strain evidence="4 5">DSM 29050</strain>
    </source>
</reference>
<keyword evidence="2" id="KW-0812">Transmembrane</keyword>
<keyword evidence="2" id="KW-0472">Membrane</keyword>
<proteinExistence type="inferred from homology"/>
<evidence type="ECO:0000259" key="3">
    <source>
        <dbReference type="SMART" id="SM00854"/>
    </source>
</evidence>
<comment type="similarity">
    <text evidence="1">Belongs to the CapA family.</text>
</comment>
<dbReference type="InterPro" id="IPR052169">
    <property type="entry name" value="CW_Biosynth-Accessory"/>
</dbReference>
<dbReference type="InterPro" id="IPR029052">
    <property type="entry name" value="Metallo-depent_PP-like"/>
</dbReference>
<dbReference type="PANTHER" id="PTHR33393">
    <property type="entry name" value="POLYGLUTAMINE SYNTHESIS ACCESSORY PROTEIN RV0574C-RELATED"/>
    <property type="match status" value="1"/>
</dbReference>
<sequence length="406" mass="45083">MSEELNVFDQPLIGPKWKYKRHFLRRMFIFLIAFSVIITCVTGQKPLKGIAPIVVIGGDTHFGENYASRKSFGGPWGNGQNVDYSRGFFWLKPLLDRAMWKVVNLETPLSSALNETRLDKEYVHWAHAENAGRALAAGGINAVGLANNHVLDQGPQGLKKTFSTLNRYGIGAFGAGMDLSQARAPLVRKISLAERRARTVAIFGMFEVRRNYREKLDFYADTNKLGVAPIDVAAFAKQVSVLRKTDPNAFVIAYPHWGKNYMWATDTQVEIGHALIDAGADIVIGHHAHTLQEIERYKSKWILYGIGNFIFNAPGRYAKYPSSLPFSLVVELVFGGDPTAIPRVKLHPFLSDNLQTRYQPRPASADEARIIMGAIRARPHAKGFAAELVDDSSGTKAILLTSDEAK</sequence>
<keyword evidence="2" id="KW-1133">Transmembrane helix</keyword>
<name>A0A840B3W2_9SPHN</name>
<dbReference type="SMART" id="SM00854">
    <property type="entry name" value="PGA_cap"/>
    <property type="match status" value="1"/>
</dbReference>
<dbReference type="RefSeq" id="WP_183942144.1">
    <property type="nucleotide sequence ID" value="NZ_BAABBG010000022.1"/>
</dbReference>
<evidence type="ECO:0000313" key="5">
    <source>
        <dbReference type="Proteomes" id="UP000581447"/>
    </source>
</evidence>
<dbReference type="PANTHER" id="PTHR33393:SF13">
    <property type="entry name" value="PGA BIOSYNTHESIS PROTEIN CAPA"/>
    <property type="match status" value="1"/>
</dbReference>
<organism evidence="4 5">
    <name type="scientific">Sphingorhabdus rigui</name>
    <dbReference type="NCBI Taxonomy" id="1282858"/>
    <lineage>
        <taxon>Bacteria</taxon>
        <taxon>Pseudomonadati</taxon>
        <taxon>Pseudomonadota</taxon>
        <taxon>Alphaproteobacteria</taxon>
        <taxon>Sphingomonadales</taxon>
        <taxon>Sphingomonadaceae</taxon>
        <taxon>Sphingorhabdus</taxon>
    </lineage>
</organism>
<dbReference type="InterPro" id="IPR019079">
    <property type="entry name" value="Capsule_synth_CapA"/>
</dbReference>
<dbReference type="EMBL" id="JACIEA010000003">
    <property type="protein sequence ID" value="MBB3943847.1"/>
    <property type="molecule type" value="Genomic_DNA"/>
</dbReference>
<dbReference type="AlphaFoldDB" id="A0A840B3W2"/>
<dbReference type="SUPFAM" id="SSF56300">
    <property type="entry name" value="Metallo-dependent phosphatases"/>
    <property type="match status" value="1"/>
</dbReference>
<feature type="transmembrane region" description="Helical" evidence="2">
    <location>
        <begin position="23"/>
        <end position="44"/>
    </location>
</feature>
<protein>
    <submittedName>
        <fullName evidence="4">Poly-gamma-glutamate capsule biosynthesis protein CapA/YwtB (Metallophosphatase superfamily)</fullName>
    </submittedName>
</protein>
<evidence type="ECO:0000256" key="1">
    <source>
        <dbReference type="ARBA" id="ARBA00005662"/>
    </source>
</evidence>
<feature type="domain" description="Capsule synthesis protein CapA" evidence="3">
    <location>
        <begin position="53"/>
        <end position="313"/>
    </location>
</feature>
<dbReference type="Proteomes" id="UP000581447">
    <property type="component" value="Unassembled WGS sequence"/>
</dbReference>
<evidence type="ECO:0000313" key="4">
    <source>
        <dbReference type="EMBL" id="MBB3943847.1"/>
    </source>
</evidence>
<dbReference type="Gene3D" id="3.60.21.10">
    <property type="match status" value="1"/>
</dbReference>
<keyword evidence="5" id="KW-1185">Reference proteome</keyword>
<dbReference type="Pfam" id="PF09587">
    <property type="entry name" value="PGA_cap"/>
    <property type="match status" value="1"/>
</dbReference>
<accession>A0A840B3W2</accession>
<comment type="caution">
    <text evidence="4">The sequence shown here is derived from an EMBL/GenBank/DDBJ whole genome shotgun (WGS) entry which is preliminary data.</text>
</comment>